<sequence length="100" mass="10873">MSALSPQAALAQAVARIVAHGFTVIASNTRGDSHYLRPEGCAFALRVSNHARTPKQRKNHPDAIVSLVIRMPQTERSVDALVEQALRNFAGARRTREAGD</sequence>
<evidence type="ECO:0000313" key="2">
    <source>
        <dbReference type="Proteomes" id="UP000199229"/>
    </source>
</evidence>
<dbReference type="STRING" id="582675.SAMN05192565_11938"/>
<keyword evidence="2" id="KW-1185">Reference proteome</keyword>
<dbReference type="RefSeq" id="WP_091973641.1">
    <property type="nucleotide sequence ID" value="NZ_FOPM01000019.1"/>
</dbReference>
<dbReference type="AlphaFoldDB" id="A0A1I2W2B7"/>
<dbReference type="OrthoDB" id="7999834at2"/>
<organism evidence="1 2">
    <name type="scientific">Methylobacterium gossipiicola</name>
    <dbReference type="NCBI Taxonomy" id="582675"/>
    <lineage>
        <taxon>Bacteria</taxon>
        <taxon>Pseudomonadati</taxon>
        <taxon>Pseudomonadota</taxon>
        <taxon>Alphaproteobacteria</taxon>
        <taxon>Hyphomicrobiales</taxon>
        <taxon>Methylobacteriaceae</taxon>
        <taxon>Methylobacterium</taxon>
    </lineage>
</organism>
<accession>A0A1I2W2B7</accession>
<name>A0A1I2W2B7_9HYPH</name>
<dbReference type="Proteomes" id="UP000199229">
    <property type="component" value="Unassembled WGS sequence"/>
</dbReference>
<protein>
    <submittedName>
        <fullName evidence="1">Uncharacterized protein</fullName>
    </submittedName>
</protein>
<dbReference type="EMBL" id="FOPM01000019">
    <property type="protein sequence ID" value="SFG95503.1"/>
    <property type="molecule type" value="Genomic_DNA"/>
</dbReference>
<proteinExistence type="predicted"/>
<gene>
    <name evidence="1" type="ORF">SAMN05192565_11938</name>
</gene>
<reference evidence="2" key="1">
    <citation type="submission" date="2016-10" db="EMBL/GenBank/DDBJ databases">
        <authorList>
            <person name="Varghese N."/>
            <person name="Submissions S."/>
        </authorList>
    </citation>
    <scope>NUCLEOTIDE SEQUENCE [LARGE SCALE GENOMIC DNA]</scope>
    <source>
        <strain evidence="2">Gh-105</strain>
    </source>
</reference>
<evidence type="ECO:0000313" key="1">
    <source>
        <dbReference type="EMBL" id="SFG95503.1"/>
    </source>
</evidence>